<dbReference type="EMBL" id="MN740686">
    <property type="protein sequence ID" value="QHU07746.1"/>
    <property type="molecule type" value="Genomic_DNA"/>
</dbReference>
<evidence type="ECO:0000313" key="1">
    <source>
        <dbReference type="EMBL" id="QHU07746.1"/>
    </source>
</evidence>
<sequence length="117" mass="13875">MGSYFTKQNNTNENYGLKRKQSPFVIDILQNILNKINKCENFDEDDFKNCTFIHIVTYIYSNYENDRFRIACQDFGYTKDEIDKFKMRGTLYHPPKPASQNSNDITVKLIIDDILDR</sequence>
<proteinExistence type="predicted"/>
<dbReference type="AlphaFoldDB" id="A0A6C0JSF4"/>
<name>A0A6C0JSF4_9ZZZZ</name>
<accession>A0A6C0JSF4</accession>
<organism evidence="1">
    <name type="scientific">viral metagenome</name>
    <dbReference type="NCBI Taxonomy" id="1070528"/>
    <lineage>
        <taxon>unclassified sequences</taxon>
        <taxon>metagenomes</taxon>
        <taxon>organismal metagenomes</taxon>
    </lineage>
</organism>
<protein>
    <submittedName>
        <fullName evidence="1">Uncharacterized protein</fullName>
    </submittedName>
</protein>
<reference evidence="1" key="1">
    <citation type="journal article" date="2020" name="Nature">
        <title>Giant virus diversity and host interactions through global metagenomics.</title>
        <authorList>
            <person name="Schulz F."/>
            <person name="Roux S."/>
            <person name="Paez-Espino D."/>
            <person name="Jungbluth S."/>
            <person name="Walsh D.A."/>
            <person name="Denef V.J."/>
            <person name="McMahon K.D."/>
            <person name="Konstantinidis K.T."/>
            <person name="Eloe-Fadrosh E.A."/>
            <person name="Kyrpides N.C."/>
            <person name="Woyke T."/>
        </authorList>
    </citation>
    <scope>NUCLEOTIDE SEQUENCE</scope>
    <source>
        <strain evidence="1">GVMAG-S-1041349-163</strain>
    </source>
</reference>